<evidence type="ECO:0000256" key="6">
    <source>
        <dbReference type="ARBA" id="ARBA00022989"/>
    </source>
</evidence>
<evidence type="ECO:0000313" key="10">
    <source>
        <dbReference type="EMBL" id="RBP23006.1"/>
    </source>
</evidence>
<dbReference type="Pfam" id="PF06826">
    <property type="entry name" value="Asp-Al_Ex"/>
    <property type="match status" value="2"/>
</dbReference>
<dbReference type="PROSITE" id="PS51202">
    <property type="entry name" value="RCK_C"/>
    <property type="match status" value="1"/>
</dbReference>
<feature type="domain" description="RCK C-terminal" evidence="9">
    <location>
        <begin position="207"/>
        <end position="289"/>
    </location>
</feature>
<evidence type="ECO:0000256" key="7">
    <source>
        <dbReference type="ARBA" id="ARBA00023136"/>
    </source>
</evidence>
<feature type="transmembrane region" description="Helical" evidence="8">
    <location>
        <begin position="479"/>
        <end position="497"/>
    </location>
</feature>
<keyword evidence="11" id="KW-1185">Reference proteome</keyword>
<evidence type="ECO:0000256" key="5">
    <source>
        <dbReference type="ARBA" id="ARBA00022692"/>
    </source>
</evidence>
<evidence type="ECO:0000313" key="11">
    <source>
        <dbReference type="Proteomes" id="UP000252124"/>
    </source>
</evidence>
<dbReference type="InterPro" id="IPR006037">
    <property type="entry name" value="RCK_C"/>
</dbReference>
<feature type="transmembrane region" description="Helical" evidence="8">
    <location>
        <begin position="63"/>
        <end position="84"/>
    </location>
</feature>
<dbReference type="PANTHER" id="PTHR30445:SF9">
    <property type="match status" value="1"/>
</dbReference>
<feature type="transmembrane region" description="Helical" evidence="8">
    <location>
        <begin position="91"/>
        <end position="113"/>
    </location>
</feature>
<dbReference type="InterPro" id="IPR036721">
    <property type="entry name" value="RCK_C_sf"/>
</dbReference>
<dbReference type="GeneID" id="99732051"/>
<protein>
    <submittedName>
        <fullName evidence="10">Aspartate-alanine antiporter</fullName>
    </submittedName>
</protein>
<comment type="similarity">
    <text evidence="2">Belongs to the AAE transporter (TC 2.A.81) family.</text>
</comment>
<dbReference type="NCBIfam" id="TIGR03802">
    <property type="entry name" value="Asp_Ala_antiprt"/>
    <property type="match status" value="1"/>
</dbReference>
<keyword evidence="5 8" id="KW-0812">Transmembrane</keyword>
<name>A0ABX9GJ70_9BURK</name>
<gene>
    <name evidence="10" type="ORF">DFP87_102752</name>
</gene>
<evidence type="ECO:0000259" key="9">
    <source>
        <dbReference type="PROSITE" id="PS51202"/>
    </source>
</evidence>
<comment type="caution">
    <text evidence="10">The sequence shown here is derived from an EMBL/GenBank/DDBJ whole genome shotgun (WGS) entry which is preliminary data.</text>
</comment>
<comment type="subcellular location">
    <subcellularLocation>
        <location evidence="1">Cell membrane</location>
        <topology evidence="1">Multi-pass membrane protein</topology>
    </subcellularLocation>
</comment>
<dbReference type="Proteomes" id="UP000252124">
    <property type="component" value="Unassembled WGS sequence"/>
</dbReference>
<evidence type="ECO:0000256" key="1">
    <source>
        <dbReference type="ARBA" id="ARBA00004651"/>
    </source>
</evidence>
<organism evidence="10 11">
    <name type="scientific">Achromobacter marplatensis</name>
    <dbReference type="NCBI Taxonomy" id="470868"/>
    <lineage>
        <taxon>Bacteria</taxon>
        <taxon>Pseudomonadati</taxon>
        <taxon>Pseudomonadota</taxon>
        <taxon>Betaproteobacteria</taxon>
        <taxon>Burkholderiales</taxon>
        <taxon>Alcaligenaceae</taxon>
        <taxon>Achromobacter</taxon>
    </lineage>
</organism>
<proteinExistence type="inferred from homology"/>
<dbReference type="RefSeq" id="WP_088590177.1">
    <property type="nucleotide sequence ID" value="NZ_CADIJU010000008.1"/>
</dbReference>
<keyword evidence="3" id="KW-0813">Transport</keyword>
<feature type="transmembrane region" description="Helical" evidence="8">
    <location>
        <begin position="454"/>
        <end position="473"/>
    </location>
</feature>
<dbReference type="EMBL" id="QNRM01000002">
    <property type="protein sequence ID" value="RBP23006.1"/>
    <property type="molecule type" value="Genomic_DNA"/>
</dbReference>
<feature type="transmembrane region" description="Helical" evidence="8">
    <location>
        <begin position="164"/>
        <end position="185"/>
    </location>
</feature>
<feature type="transmembrane region" description="Helical" evidence="8">
    <location>
        <begin position="509"/>
        <end position="530"/>
    </location>
</feature>
<feature type="transmembrane region" description="Helical" evidence="8">
    <location>
        <begin position="415"/>
        <end position="433"/>
    </location>
</feature>
<keyword evidence="6 8" id="KW-1133">Transmembrane helix</keyword>
<evidence type="ECO:0000256" key="4">
    <source>
        <dbReference type="ARBA" id="ARBA00022475"/>
    </source>
</evidence>
<feature type="transmembrane region" description="Helical" evidence="8">
    <location>
        <begin position="542"/>
        <end position="563"/>
    </location>
</feature>
<dbReference type="PANTHER" id="PTHR30445">
    <property type="entry name" value="K(+)_H(+) ANTIPORTER SUBUNIT KHTT"/>
    <property type="match status" value="1"/>
</dbReference>
<reference evidence="10 11" key="1">
    <citation type="submission" date="2018-06" db="EMBL/GenBank/DDBJ databases">
        <title>Genomic Encyclopedia of Type Strains, Phase III (KMG-III): the genomes of soil and plant-associated and newly described type strains.</title>
        <authorList>
            <person name="Whitman W."/>
        </authorList>
    </citation>
    <scope>NUCLEOTIDE SEQUENCE [LARGE SCALE GENOMIC DNA]</scope>
    <source>
        <strain evidence="10 11">CECT 7342</strain>
    </source>
</reference>
<sequence>MTCSVGFFNSVPIAVLFVTVGLGYLIGKLKVGPIQLGGVCGTLIVALLIGQTGCQMRGDLKEVAFALFIFAMGYSGGPQFFANLNRSSLRYIVLPIIEALLVLTIVLAAVPLFGLDAGTAAGLAAGAATESAVVGTAAEALKHLGLPDAEVQRMEANIATAYTLTYLVGLISIVFFTSQVAPALLRINLREASKALEAKLGVASGDDDEINLPTLPRLVGRAHVVKDADGMSVADVEAQLGGRTVISRILRNGEAVDATPEDTLVTGDIVVVLGLRRFALRAGSVVGPEIQLPEAHADDLQLSELAVIVNKKAINGRTMGELAKRPGARRARGVFVQSIMRSGHVLPLTPATVVQYGDLVTLVGTEPELSEAGAALGNELRRSGVTDLVFLAFGILAGLMIGALSARLWGIPVSLGSGGGALVSGLVCGWINAKRPAIGHMPDHAVQLLKDLGLAVFVACVGLSAGPEAISLIREHGAVLPLIGLLVSLGPACLSLWVGHKILKIEGPLLVGAIAGQHVSTPAISAILGSSGSSVPLLGYTVTYAIANVLLPVLGPIIVSLAYHLS</sequence>
<feature type="transmembrane region" description="Helical" evidence="8">
    <location>
        <begin position="388"/>
        <end position="409"/>
    </location>
</feature>
<dbReference type="SUPFAM" id="SSF116726">
    <property type="entry name" value="TrkA C-terminal domain-like"/>
    <property type="match status" value="1"/>
</dbReference>
<dbReference type="InterPro" id="IPR050144">
    <property type="entry name" value="AAE_transporter"/>
</dbReference>
<feature type="transmembrane region" description="Helical" evidence="8">
    <location>
        <begin position="6"/>
        <end position="27"/>
    </location>
</feature>
<keyword evidence="7 8" id="KW-0472">Membrane</keyword>
<evidence type="ECO:0000256" key="2">
    <source>
        <dbReference type="ARBA" id="ARBA00009854"/>
    </source>
</evidence>
<feature type="transmembrane region" description="Helical" evidence="8">
    <location>
        <begin position="34"/>
        <end position="51"/>
    </location>
</feature>
<keyword evidence="4" id="KW-1003">Cell membrane</keyword>
<accession>A0ABX9GJ70</accession>
<dbReference type="NCBIfam" id="TIGR01625">
    <property type="entry name" value="YidE_YbjL_dupl"/>
    <property type="match status" value="1"/>
</dbReference>
<dbReference type="InterPro" id="IPR006512">
    <property type="entry name" value="YidE_YbjL"/>
</dbReference>
<evidence type="ECO:0000256" key="3">
    <source>
        <dbReference type="ARBA" id="ARBA00022448"/>
    </source>
</evidence>
<dbReference type="InterPro" id="IPR022457">
    <property type="entry name" value="Asp_Ala_antiprt"/>
</dbReference>
<evidence type="ECO:0000256" key="8">
    <source>
        <dbReference type="SAM" id="Phobius"/>
    </source>
</evidence>